<evidence type="ECO:0000256" key="10">
    <source>
        <dbReference type="SAM" id="MobiDB-lite"/>
    </source>
</evidence>
<keyword evidence="7 9" id="KW-0503">Monooxygenase</keyword>
<evidence type="ECO:0000256" key="6">
    <source>
        <dbReference type="ARBA" id="ARBA00023004"/>
    </source>
</evidence>
<proteinExistence type="inferred from homology"/>
<evidence type="ECO:0000256" key="1">
    <source>
        <dbReference type="ARBA" id="ARBA00001971"/>
    </source>
</evidence>
<dbReference type="InterPro" id="IPR001128">
    <property type="entry name" value="Cyt_P450"/>
</dbReference>
<evidence type="ECO:0000313" key="12">
    <source>
        <dbReference type="Proteomes" id="UP000077315"/>
    </source>
</evidence>
<dbReference type="PANTHER" id="PTHR24291">
    <property type="entry name" value="CYTOCHROME P450 FAMILY 4"/>
    <property type="match status" value="1"/>
</dbReference>
<gene>
    <name evidence="11" type="ORF">PHYBLDRAFT_108369</name>
</gene>
<dbReference type="EMBL" id="KV440974">
    <property type="protein sequence ID" value="OAD77422.1"/>
    <property type="molecule type" value="Genomic_DNA"/>
</dbReference>
<dbReference type="PRINTS" id="PR00385">
    <property type="entry name" value="P450"/>
</dbReference>
<comment type="cofactor">
    <cofactor evidence="1 8">
        <name>heme</name>
        <dbReference type="ChEBI" id="CHEBI:30413"/>
    </cofactor>
</comment>
<evidence type="ECO:0000256" key="4">
    <source>
        <dbReference type="ARBA" id="ARBA00022723"/>
    </source>
</evidence>
<dbReference type="GeneID" id="28988954"/>
<evidence type="ECO:0000256" key="9">
    <source>
        <dbReference type="RuleBase" id="RU000461"/>
    </source>
</evidence>
<dbReference type="GO" id="GO:0016705">
    <property type="term" value="F:oxidoreductase activity, acting on paired donors, with incorporation or reduction of molecular oxygen"/>
    <property type="evidence" value="ECO:0007669"/>
    <property type="project" value="InterPro"/>
</dbReference>
<dbReference type="AlphaFoldDB" id="A0A162UQ79"/>
<dbReference type="OrthoDB" id="1470350at2759"/>
<keyword evidence="3 8" id="KW-0349">Heme</keyword>
<protein>
    <submittedName>
        <fullName evidence="11">CYP5025 protein</fullName>
    </submittedName>
</protein>
<dbReference type="InterPro" id="IPR002403">
    <property type="entry name" value="Cyt_P450_E_grp-IV"/>
</dbReference>
<dbReference type="SUPFAM" id="SSF48264">
    <property type="entry name" value="Cytochrome P450"/>
    <property type="match status" value="1"/>
</dbReference>
<sequence length="520" mass="59314">MSPKEEILLLDDSENILNSRASIQNQQLVYVDLKDHIKHTIPGPLNIPFVGSLYEMLPNITESWVRQFEKYGPLVSVSILGTEMINTNNVDIAEIFSKESEYFTKRIKGSVLSEAKRVGLQGLFTTDTDETDWRLAHQLLMPAFSSRAIKAYQIEMGRLVQQTIRIIEQIPQDGPVDIIDLSTKLTFETIGRIGFGYKFGLIDSLNSPSHPFIGAMSYCLQQAVVRTQQARFVRSLPTEANRTFDRSLKLMHDIVDKVIQDRKRVPKSDTDNSESDSDSDSNNNKDLLDFMLYARDENNLGLSDENMRDQVVTFLIAGHDTTANTVAWALYEISRSPEVEAKIVQEIVNAGITAEELPTSEQISDLKYITQVIKETLRRYPPIRIISRICKKNCVIPGGYLIKKGSSVGVHLYSLHHNPEIYPNPYRWNPDRWTPEEEQKRSRYSWMPFSTGPRACIGMAFSLQEMKTSLAMLLQKYRFIYDGPPIQFDPKMATTKPYSFMMTVKPRTSFPQSNVSLKNT</sequence>
<dbReference type="RefSeq" id="XP_018295462.1">
    <property type="nucleotide sequence ID" value="XM_018428048.1"/>
</dbReference>
<evidence type="ECO:0000256" key="7">
    <source>
        <dbReference type="ARBA" id="ARBA00023033"/>
    </source>
</evidence>
<keyword evidence="5 9" id="KW-0560">Oxidoreductase</keyword>
<dbReference type="PANTHER" id="PTHR24291:SF50">
    <property type="entry name" value="BIFUNCTIONAL ALBAFLAVENONE MONOOXYGENASE_TERPENE SYNTHASE"/>
    <property type="match status" value="1"/>
</dbReference>
<dbReference type="Pfam" id="PF00067">
    <property type="entry name" value="p450"/>
    <property type="match status" value="1"/>
</dbReference>
<dbReference type="STRING" id="763407.A0A162UQ79"/>
<dbReference type="GO" id="GO:0005506">
    <property type="term" value="F:iron ion binding"/>
    <property type="evidence" value="ECO:0007669"/>
    <property type="project" value="InterPro"/>
</dbReference>
<evidence type="ECO:0000256" key="8">
    <source>
        <dbReference type="PIRSR" id="PIRSR602403-1"/>
    </source>
</evidence>
<comment type="similarity">
    <text evidence="2 9">Belongs to the cytochrome P450 family.</text>
</comment>
<dbReference type="Gene3D" id="1.10.630.10">
    <property type="entry name" value="Cytochrome P450"/>
    <property type="match status" value="1"/>
</dbReference>
<dbReference type="VEuPathDB" id="FungiDB:PHYBLDRAFT_108369"/>
<keyword evidence="6 8" id="KW-0408">Iron</keyword>
<dbReference type="InParanoid" id="A0A162UQ79"/>
<accession>A0A162UQ79</accession>
<dbReference type="InterPro" id="IPR036396">
    <property type="entry name" value="Cyt_P450_sf"/>
</dbReference>
<organism evidence="11 12">
    <name type="scientific">Phycomyces blakesleeanus (strain ATCC 8743b / DSM 1359 / FGSC 10004 / NBRC 33097 / NRRL 1555)</name>
    <dbReference type="NCBI Taxonomy" id="763407"/>
    <lineage>
        <taxon>Eukaryota</taxon>
        <taxon>Fungi</taxon>
        <taxon>Fungi incertae sedis</taxon>
        <taxon>Mucoromycota</taxon>
        <taxon>Mucoromycotina</taxon>
        <taxon>Mucoromycetes</taxon>
        <taxon>Mucorales</taxon>
        <taxon>Phycomycetaceae</taxon>
        <taxon>Phycomyces</taxon>
    </lineage>
</organism>
<dbReference type="Proteomes" id="UP000077315">
    <property type="component" value="Unassembled WGS sequence"/>
</dbReference>
<evidence type="ECO:0000256" key="5">
    <source>
        <dbReference type="ARBA" id="ARBA00023002"/>
    </source>
</evidence>
<reference evidence="12" key="1">
    <citation type="submission" date="2015-06" db="EMBL/GenBank/DDBJ databases">
        <title>Expansion of signal transduction pathways in fungi by whole-genome duplication.</title>
        <authorList>
            <consortium name="DOE Joint Genome Institute"/>
            <person name="Corrochano L.M."/>
            <person name="Kuo A."/>
            <person name="Marcet-Houben M."/>
            <person name="Polaino S."/>
            <person name="Salamov A."/>
            <person name="Villalobos J.M."/>
            <person name="Alvarez M.I."/>
            <person name="Avalos J."/>
            <person name="Benito E.P."/>
            <person name="Benoit I."/>
            <person name="Burger G."/>
            <person name="Camino L.P."/>
            <person name="Canovas D."/>
            <person name="Cerda-Olmedo E."/>
            <person name="Cheng J.-F."/>
            <person name="Dominguez A."/>
            <person name="Elias M."/>
            <person name="Eslava A.P."/>
            <person name="Glaser F."/>
            <person name="Grimwood J."/>
            <person name="Gutierrez G."/>
            <person name="Heitman J."/>
            <person name="Henrissat B."/>
            <person name="Iturriaga E.A."/>
            <person name="Lang B.F."/>
            <person name="Lavin J.L."/>
            <person name="Lee S."/>
            <person name="Li W."/>
            <person name="Lindquist E."/>
            <person name="Lopez-Garcia S."/>
            <person name="Luque E.M."/>
            <person name="Marcos A.T."/>
            <person name="Martin J."/>
            <person name="McCluskey K."/>
            <person name="Medina H.R."/>
            <person name="Miralles-Duran A."/>
            <person name="Miyazaki A."/>
            <person name="Munoz-Torres E."/>
            <person name="Oguiza J.A."/>
            <person name="Ohm R."/>
            <person name="Olmedo M."/>
            <person name="Orejas M."/>
            <person name="Ortiz-Castellanos L."/>
            <person name="Pisabarro A.G."/>
            <person name="Rodriguez-Romero J."/>
            <person name="Ruiz-Herrera J."/>
            <person name="Ruiz-Vazquez R."/>
            <person name="Sanz C."/>
            <person name="Schackwitz W."/>
            <person name="Schmutz J."/>
            <person name="Shahriari M."/>
            <person name="Shelest E."/>
            <person name="Silva-Franco F."/>
            <person name="Soanes D."/>
            <person name="Syed K."/>
            <person name="Tagua V.G."/>
            <person name="Talbot N.J."/>
            <person name="Thon M."/>
            <person name="De vries R.P."/>
            <person name="Wiebenga A."/>
            <person name="Yadav J.S."/>
            <person name="Braun E.L."/>
            <person name="Baker S."/>
            <person name="Garre V."/>
            <person name="Horwitz B."/>
            <person name="Torres-Martinez S."/>
            <person name="Idnurm A."/>
            <person name="Herrera-Estrella A."/>
            <person name="Gabaldon T."/>
            <person name="Grigoriev I.V."/>
        </authorList>
    </citation>
    <scope>NUCLEOTIDE SEQUENCE [LARGE SCALE GENOMIC DNA]</scope>
    <source>
        <strain evidence="12">NRRL 1555(-)</strain>
    </source>
</reference>
<dbReference type="PROSITE" id="PS00086">
    <property type="entry name" value="CYTOCHROME_P450"/>
    <property type="match status" value="1"/>
</dbReference>
<dbReference type="GO" id="GO:0020037">
    <property type="term" value="F:heme binding"/>
    <property type="evidence" value="ECO:0007669"/>
    <property type="project" value="InterPro"/>
</dbReference>
<evidence type="ECO:0000256" key="2">
    <source>
        <dbReference type="ARBA" id="ARBA00010617"/>
    </source>
</evidence>
<feature type="binding site" description="axial binding residue" evidence="8">
    <location>
        <position position="456"/>
    </location>
    <ligand>
        <name>heme</name>
        <dbReference type="ChEBI" id="CHEBI:30413"/>
    </ligand>
    <ligandPart>
        <name>Fe</name>
        <dbReference type="ChEBI" id="CHEBI:18248"/>
    </ligandPart>
</feature>
<dbReference type="InterPro" id="IPR017972">
    <property type="entry name" value="Cyt_P450_CS"/>
</dbReference>
<dbReference type="InterPro" id="IPR050196">
    <property type="entry name" value="Cytochrome_P450_Monoox"/>
</dbReference>
<feature type="non-terminal residue" evidence="11">
    <location>
        <position position="520"/>
    </location>
</feature>
<evidence type="ECO:0000313" key="11">
    <source>
        <dbReference type="EMBL" id="OAD77422.1"/>
    </source>
</evidence>
<keyword evidence="12" id="KW-1185">Reference proteome</keyword>
<evidence type="ECO:0000256" key="3">
    <source>
        <dbReference type="ARBA" id="ARBA00022617"/>
    </source>
</evidence>
<keyword evidence="4 8" id="KW-0479">Metal-binding</keyword>
<name>A0A162UQ79_PHYB8</name>
<dbReference type="GO" id="GO:0004497">
    <property type="term" value="F:monooxygenase activity"/>
    <property type="evidence" value="ECO:0007669"/>
    <property type="project" value="UniProtKB-KW"/>
</dbReference>
<dbReference type="PRINTS" id="PR00465">
    <property type="entry name" value="EP450IV"/>
</dbReference>
<feature type="region of interest" description="Disordered" evidence="10">
    <location>
        <begin position="262"/>
        <end position="283"/>
    </location>
</feature>